<name>A0A8S1RU12_9CILI</name>
<dbReference type="AlphaFoldDB" id="A0A8S1RU12"/>
<reference evidence="2" key="1">
    <citation type="submission" date="2021-01" db="EMBL/GenBank/DDBJ databases">
        <authorList>
            <consortium name="Genoscope - CEA"/>
            <person name="William W."/>
        </authorList>
    </citation>
    <scope>NUCLEOTIDE SEQUENCE</scope>
</reference>
<dbReference type="OrthoDB" id="77931at2759"/>
<dbReference type="Proteomes" id="UP000692954">
    <property type="component" value="Unassembled WGS sequence"/>
</dbReference>
<protein>
    <submittedName>
        <fullName evidence="2">Uncharacterized protein</fullName>
    </submittedName>
</protein>
<keyword evidence="1" id="KW-1133">Transmembrane helix</keyword>
<accession>A0A8S1RU12</accession>
<keyword evidence="3" id="KW-1185">Reference proteome</keyword>
<feature type="transmembrane region" description="Helical" evidence="1">
    <location>
        <begin position="76"/>
        <end position="95"/>
    </location>
</feature>
<evidence type="ECO:0000313" key="3">
    <source>
        <dbReference type="Proteomes" id="UP000692954"/>
    </source>
</evidence>
<comment type="caution">
    <text evidence="2">The sequence shown here is derived from an EMBL/GenBank/DDBJ whole genome shotgun (WGS) entry which is preliminary data.</text>
</comment>
<keyword evidence="1" id="KW-0812">Transmembrane</keyword>
<sequence>MIELRKSYWRAYYYSKNIEKYYHLTENCNGGWSPGDESCTVGHIGALCEQCDLYNIRGDGFYSVSSTYSCDSCEQIFGNVFTIIFISIWTLVSILMSVSSTVQMIEEHIIGIRLKILGVAVVLNQISTAILIKIFTNYLQIISTIGTFQLQVPSKLASVVNSVGNPIESMAYSLDCFLINVSDIPIIYFRIIWSLIMAFSYITEFSLLVEQQQFLTSQNTSSHIFLQLLFMFLSSCNQI</sequence>
<gene>
    <name evidence="2" type="ORF">PSON_ATCC_30995.1.T2940003</name>
</gene>
<evidence type="ECO:0000313" key="2">
    <source>
        <dbReference type="EMBL" id="CAD8130485.1"/>
    </source>
</evidence>
<dbReference type="PANTHER" id="PTHR11319:SF35">
    <property type="entry name" value="OUTER MEMBRANE PROTEIN PMPC-RELATED"/>
    <property type="match status" value="1"/>
</dbReference>
<organism evidence="2 3">
    <name type="scientific">Paramecium sonneborni</name>
    <dbReference type="NCBI Taxonomy" id="65129"/>
    <lineage>
        <taxon>Eukaryota</taxon>
        <taxon>Sar</taxon>
        <taxon>Alveolata</taxon>
        <taxon>Ciliophora</taxon>
        <taxon>Intramacronucleata</taxon>
        <taxon>Oligohymenophorea</taxon>
        <taxon>Peniculida</taxon>
        <taxon>Parameciidae</taxon>
        <taxon>Paramecium</taxon>
    </lineage>
</organism>
<feature type="transmembrane region" description="Helical" evidence="1">
    <location>
        <begin position="116"/>
        <end position="135"/>
    </location>
</feature>
<feature type="transmembrane region" description="Helical" evidence="1">
    <location>
        <begin position="187"/>
        <end position="209"/>
    </location>
</feature>
<proteinExistence type="predicted"/>
<keyword evidence="1" id="KW-0472">Membrane</keyword>
<evidence type="ECO:0000256" key="1">
    <source>
        <dbReference type="SAM" id="Phobius"/>
    </source>
</evidence>
<dbReference type="EMBL" id="CAJJDN010000294">
    <property type="protein sequence ID" value="CAD8130485.1"/>
    <property type="molecule type" value="Genomic_DNA"/>
</dbReference>
<dbReference type="PANTHER" id="PTHR11319">
    <property type="entry name" value="G PROTEIN-COUPLED RECEPTOR-RELATED"/>
    <property type="match status" value="1"/>
</dbReference>